<accession>A0A183BEH5</accession>
<evidence type="ECO:0000313" key="3">
    <source>
        <dbReference type="WBParaSite" id="ECPE_0001765501-mRNA-1"/>
    </source>
</evidence>
<evidence type="ECO:0000313" key="1">
    <source>
        <dbReference type="EMBL" id="VDP94912.1"/>
    </source>
</evidence>
<reference evidence="3" key="1">
    <citation type="submission" date="2016-06" db="UniProtKB">
        <authorList>
            <consortium name="WormBaseParasite"/>
        </authorList>
    </citation>
    <scope>IDENTIFICATION</scope>
</reference>
<sequence length="205" mass="22676">MRNEATSPMQYEALMRLTQLALPYTALDPHWNALSNWLLSSGMTFVQSHLPVVDESDDARLLAMLITRTLCLLTRCAVHSLPAGGNQTLESQCTASLAELIPYLRAGSEEGVPIKPRKLNLCVRLAAAHCVAWCINQPVFPSESLTTHLGSLFHAIVRLIYYDRRWVSGVAPREILPYDQASRIASAEEAPFTALSWGGVVFARK</sequence>
<keyword evidence="2" id="KW-1185">Reference proteome</keyword>
<organism evidence="3">
    <name type="scientific">Echinostoma caproni</name>
    <dbReference type="NCBI Taxonomy" id="27848"/>
    <lineage>
        <taxon>Eukaryota</taxon>
        <taxon>Metazoa</taxon>
        <taxon>Spiralia</taxon>
        <taxon>Lophotrochozoa</taxon>
        <taxon>Platyhelminthes</taxon>
        <taxon>Trematoda</taxon>
        <taxon>Digenea</taxon>
        <taxon>Plagiorchiida</taxon>
        <taxon>Echinostomata</taxon>
        <taxon>Echinostomatoidea</taxon>
        <taxon>Echinostomatidae</taxon>
        <taxon>Echinostoma</taxon>
    </lineage>
</organism>
<gene>
    <name evidence="1" type="ORF">ECPE_LOCUS17610</name>
</gene>
<evidence type="ECO:0000313" key="2">
    <source>
        <dbReference type="Proteomes" id="UP000272942"/>
    </source>
</evidence>
<name>A0A183BEH5_9TREM</name>
<dbReference type="EMBL" id="UZAN01070300">
    <property type="protein sequence ID" value="VDP94912.1"/>
    <property type="molecule type" value="Genomic_DNA"/>
</dbReference>
<proteinExistence type="predicted"/>
<dbReference type="AlphaFoldDB" id="A0A183BEH5"/>
<protein>
    <submittedName>
        <fullName evidence="3">E3 ubiquitin-protein ligase</fullName>
    </submittedName>
</protein>
<dbReference type="Proteomes" id="UP000272942">
    <property type="component" value="Unassembled WGS sequence"/>
</dbReference>
<reference evidence="1 2" key="2">
    <citation type="submission" date="2018-11" db="EMBL/GenBank/DDBJ databases">
        <authorList>
            <consortium name="Pathogen Informatics"/>
        </authorList>
    </citation>
    <scope>NUCLEOTIDE SEQUENCE [LARGE SCALE GENOMIC DNA]</scope>
    <source>
        <strain evidence="1 2">Egypt</strain>
    </source>
</reference>
<dbReference type="WBParaSite" id="ECPE_0001765501-mRNA-1">
    <property type="protein sequence ID" value="ECPE_0001765501-mRNA-1"/>
    <property type="gene ID" value="ECPE_0001765501"/>
</dbReference>